<gene>
    <name evidence="13" type="primary">CLP1</name>
    <name evidence="17" type="ORF">CTheo_1116</name>
</gene>
<keyword evidence="14" id="KW-0227">DNA damage</keyword>
<comment type="function">
    <text evidence="13">Required for endonucleolytic cleavage during polyadenylation-dependent pre-mRNA 3'-end formation.</text>
</comment>
<dbReference type="GO" id="GO:0046872">
    <property type="term" value="F:metal ion binding"/>
    <property type="evidence" value="ECO:0007669"/>
    <property type="project" value="UniProtKB-KW"/>
</dbReference>
<feature type="domain" description="VRR-NUC" evidence="16">
    <location>
        <begin position="1174"/>
        <end position="1290"/>
    </location>
</feature>
<evidence type="ECO:0000256" key="10">
    <source>
        <dbReference type="ARBA" id="ARBA00022842"/>
    </source>
</evidence>
<evidence type="ECO:0000256" key="1">
    <source>
        <dbReference type="ARBA" id="ARBA00000983"/>
    </source>
</evidence>
<dbReference type="InterPro" id="IPR049132">
    <property type="entry name" value="FAN1-like_euk"/>
</dbReference>
<dbReference type="GO" id="GO:0005849">
    <property type="term" value="C:mRNA cleavage factor complex"/>
    <property type="evidence" value="ECO:0007669"/>
    <property type="project" value="UniProtKB-UniRule"/>
</dbReference>
<feature type="compositionally biased region" description="Polar residues" evidence="15">
    <location>
        <begin position="1400"/>
        <end position="1409"/>
    </location>
</feature>
<dbReference type="InterPro" id="IPR038238">
    <property type="entry name" value="Clp1_C_sf"/>
</dbReference>
<dbReference type="FunFam" id="2.60.120.1030:FF:000001">
    <property type="entry name" value="Protein CLP1 homolog 5"/>
    <property type="match status" value="1"/>
</dbReference>
<feature type="region of interest" description="Disordered" evidence="15">
    <location>
        <begin position="1296"/>
        <end position="1333"/>
    </location>
</feature>
<comment type="subunit">
    <text evidence="13">Component of a pre-mRNA cleavage factor complex. Interacts directly with PCF11.</text>
</comment>
<evidence type="ECO:0000256" key="13">
    <source>
        <dbReference type="HAMAP-Rule" id="MF_03035"/>
    </source>
</evidence>
<evidence type="ECO:0000256" key="3">
    <source>
        <dbReference type="ARBA" id="ARBA00005533"/>
    </source>
</evidence>
<dbReference type="InterPro" id="IPR038239">
    <property type="entry name" value="Clp1_N_sf"/>
</dbReference>
<dbReference type="InterPro" id="IPR032324">
    <property type="entry name" value="Clp1_N"/>
</dbReference>
<feature type="compositionally biased region" description="Basic and acidic residues" evidence="15">
    <location>
        <begin position="1421"/>
        <end position="1466"/>
    </location>
</feature>
<evidence type="ECO:0000256" key="14">
    <source>
        <dbReference type="RuleBase" id="RU365033"/>
    </source>
</evidence>
<feature type="compositionally biased region" description="Acidic residues" evidence="15">
    <location>
        <begin position="1313"/>
        <end position="1330"/>
    </location>
</feature>
<evidence type="ECO:0000256" key="11">
    <source>
        <dbReference type="ARBA" id="ARBA00023211"/>
    </source>
</evidence>
<dbReference type="InterPro" id="IPR010655">
    <property type="entry name" value="Clp1_C"/>
</dbReference>
<dbReference type="Pfam" id="PF06807">
    <property type="entry name" value="Clp1"/>
    <property type="match status" value="1"/>
</dbReference>
<dbReference type="Gene3D" id="3.40.1350.10">
    <property type="match status" value="1"/>
</dbReference>
<evidence type="ECO:0000313" key="18">
    <source>
        <dbReference type="Proteomes" id="UP000383932"/>
    </source>
</evidence>
<comment type="caution">
    <text evidence="17">The sequence shown here is derived from an EMBL/GenBank/DDBJ whole genome shotgun (WGS) entry which is preliminary data.</text>
</comment>
<dbReference type="GO" id="GO:0005524">
    <property type="term" value="F:ATP binding"/>
    <property type="evidence" value="ECO:0007669"/>
    <property type="project" value="UniProtKB-UniRule"/>
</dbReference>
<keyword evidence="14" id="KW-0234">DNA repair</keyword>
<feature type="binding site" evidence="13">
    <location>
        <begin position="131"/>
        <end position="136"/>
    </location>
    <ligand>
        <name>ATP</name>
        <dbReference type="ChEBI" id="CHEBI:30616"/>
    </ligand>
</feature>
<dbReference type="PANTHER" id="PTHR15749">
    <property type="entry name" value="FANCONI-ASSOCIATED NUCLEASE 1"/>
    <property type="match status" value="1"/>
</dbReference>
<dbReference type="InterPro" id="IPR033315">
    <property type="entry name" value="Fan1-like"/>
</dbReference>
<dbReference type="SMART" id="SM00990">
    <property type="entry name" value="VRR_NUC"/>
    <property type="match status" value="1"/>
</dbReference>
<dbReference type="InterPro" id="IPR014883">
    <property type="entry name" value="VRR_NUC"/>
</dbReference>
<feature type="region of interest" description="Disordered" evidence="15">
    <location>
        <begin position="1368"/>
        <end position="1477"/>
    </location>
</feature>
<name>A0A5N5QUY5_9AGAM</name>
<comment type="function">
    <text evidence="14">Nuclease required for the repair of DNA interstrand cross-links (ICL). Acts as a 5'-3' exonuclease that anchors at a cut end of DNA and cleaves DNA successively at every third nucleotide, allowing to excise an ICL from one strand through flanking incisions.</text>
</comment>
<comment type="similarity">
    <text evidence="13">Belongs to the Clp1 family. Clp1 subfamily.</text>
</comment>
<dbReference type="EC" id="3.1.4.1" evidence="14"/>
<evidence type="ECO:0000256" key="8">
    <source>
        <dbReference type="ARBA" id="ARBA00022801"/>
    </source>
</evidence>
<evidence type="ECO:0000256" key="12">
    <source>
        <dbReference type="ARBA" id="ARBA00023242"/>
    </source>
</evidence>
<keyword evidence="9 13" id="KW-0067">ATP-binding</keyword>
<dbReference type="InterPro" id="IPR028606">
    <property type="entry name" value="Clp1"/>
</dbReference>
<dbReference type="HAMAP" id="MF_03035">
    <property type="entry name" value="Clp1"/>
    <property type="match status" value="1"/>
</dbReference>
<dbReference type="GO" id="GO:0008409">
    <property type="term" value="F:5'-3' exonuclease activity"/>
    <property type="evidence" value="ECO:0007669"/>
    <property type="project" value="TreeGrafter"/>
</dbReference>
<dbReference type="Pfam" id="PF08774">
    <property type="entry name" value="VRR_NUC"/>
    <property type="match status" value="1"/>
</dbReference>
<evidence type="ECO:0000256" key="6">
    <source>
        <dbReference type="ARBA" id="ARBA00022723"/>
    </source>
</evidence>
<sequence length="1511" mass="168310">MSETVANGPDYRTWNLSAKSEYRFELEANASLAIRLTSGNAEVYGAELAPGRLYLFGGECKAAVFTWYGCALEIRRPSTEYTSEETPMVPLINIHTAFEQMRILAHRALTANQPETPKSRPPRVLVLGPENSGKTSACKIWCNYAIRGRSWCPTLINLDVGDGGWTIPGTISACPLSSAIPTCTPANPFGATATSAPTALSSSALLPMVHWFGHTEPKRNRQLLEKLIRNLADNVKQKSQQDHTLNASGFVIDTPAGFSVPNPQAENKYSLIKTCVEAFNVNIILIIGHEKLNVELQRLFEGSSGITVLKVPKSGGVVELDYTYQTRVMASQIRAYFYGTPLYLPPSLNPATAQLGGEATTETTLSPFSITLDANDLQIYRIGDANLAPSSALPVGATRVIGEMQPVRVGIESGGILNSVLALLAPFDSPPSDEALLRQEVSGFLIITAVDAPRRKITVLSPSQVSLAGRVALIGSLEWQDRNPSAALIFCKDVDFEAKVKVEDHNNALEFLLADDHVQTLREPQDGDHGPGEASAEISKSMYVVKLLEMIDTVLEHESHLFTPAEISLLQKMKRADYFQQYLISRLVQRKRGKWHRFDHLLTSYTQEFIKYMNVPEPDVPKLMANSLLELCASSRVEKQPAPTVEVIDLTLDSDDEVGNTSVSVPVPIDLGPEPVSFAQDSSSATPAQLLECLTLGELKQLGKQLKVTGKAHAELVKAILHSTSTQTTLPFVVLNKKPATSSQKPWRKFFPFKPHELGGKKQGMRLQERRIREMCSEIYGTCFRLQDEVFQVLHLVSVVYFRRWVGFVQRLAWRLLFTSTEYSESDSIMLSAILASTGKRNYPKYEYKRTTDVFETRADVLHYMETSQLLNQADNILAGQGQEGKFDRIKAATQVIKIWEGQWDRWNALVSYSKDKSQRQRGLERFEEGYLLTRLAYKAAECFGTLKSYDMEETLLRALLRQTRWRRSKRGRWYDRIALIYTKYFVESDENLRSARDILLKGLNDKLVHLGSQPMLQRRLQKLEKKLNISPAERYVAQGPLKTAVETRIEGTRVYAPPISATIGSAQTRYPPTATDEKQSKPRGKSIWAGKLEDVTVEALALEYYATLGFEGFHSEGSIVSTLFGLIFWDILFAPVPGAFETPYQSAPLDLVHDSFFTSREDLIQARLDELKNDDGAARRIIQAVDVRERDRETWCVGVQWDLFGRDDLMEIGDCLGGRALACICRLLAEEYGYRGSGVPDLFVWNAADKTCKFVEVKGPGDRLSETQRVWIDVLLGAGVDVEVCRVYERGKMPVKGGKKQQSASKSFLEGPENDSEEDELWSSSEDGDNVSLLHDATATSGVLQNAVDAPSGVSAHTTLLRPITSIPVPVLPGSEEEDSQETVIPESPQPELAASPSRVPNQTSPNRVPTPRPVLKLSSPEKRPVRSNKQLRDMLHVTVEHDSEKRKRRDSETHTPARKIETRSPRKRARTSVGIAASPSEWEKVWPEVFPKWVGDMGGSSDADYEPSQ</sequence>
<evidence type="ECO:0000313" key="17">
    <source>
        <dbReference type="EMBL" id="KAB5595439.1"/>
    </source>
</evidence>
<accession>A0A5N5QUY5</accession>
<dbReference type="PANTHER" id="PTHR15749:SF4">
    <property type="entry name" value="FANCONI-ASSOCIATED NUCLEASE 1"/>
    <property type="match status" value="1"/>
</dbReference>
<dbReference type="InterPro" id="IPR011856">
    <property type="entry name" value="tRNA_endonuc-like_dom_sf"/>
</dbReference>
<evidence type="ECO:0000256" key="5">
    <source>
        <dbReference type="ARBA" id="ARBA00022722"/>
    </source>
</evidence>
<dbReference type="Pfam" id="PF16573">
    <property type="entry name" value="CLP1_N"/>
    <property type="match status" value="1"/>
</dbReference>
<dbReference type="Pfam" id="PF21170">
    <property type="entry name" value="FAN1_TPR"/>
    <property type="match status" value="1"/>
</dbReference>
<keyword evidence="11 14" id="KW-0464">Manganese</keyword>
<dbReference type="Proteomes" id="UP000383932">
    <property type="component" value="Unassembled WGS sequence"/>
</dbReference>
<comment type="cofactor">
    <cofactor evidence="14">
        <name>Mg(2+)</name>
        <dbReference type="ChEBI" id="CHEBI:18420"/>
    </cofactor>
    <cofactor evidence="14">
        <name>Mn(2+)</name>
        <dbReference type="ChEBI" id="CHEBI:29035"/>
    </cofactor>
</comment>
<dbReference type="EMBL" id="SSOP01000009">
    <property type="protein sequence ID" value="KAB5595439.1"/>
    <property type="molecule type" value="Genomic_DNA"/>
</dbReference>
<dbReference type="CDD" id="cd22326">
    <property type="entry name" value="FAN1-like"/>
    <property type="match status" value="1"/>
</dbReference>
<comment type="catalytic activity">
    <reaction evidence="1 14">
        <text>Hydrolytically removes 5'-nucleotides successively from the 3'-hydroxy termini of 3'-hydroxy-terminated oligonucleotides.</text>
        <dbReference type="EC" id="3.1.4.1"/>
    </reaction>
</comment>
<dbReference type="Gene3D" id="3.40.50.300">
    <property type="entry name" value="P-loop containing nucleotide triphosphate hydrolases"/>
    <property type="match status" value="1"/>
</dbReference>
<evidence type="ECO:0000256" key="4">
    <source>
        <dbReference type="ARBA" id="ARBA00022664"/>
    </source>
</evidence>
<dbReference type="Gene3D" id="2.40.30.330">
    <property type="entry name" value="Pre-mRNA cleavage complex subunit Clp1, C-terminal domain"/>
    <property type="match status" value="1"/>
</dbReference>
<dbReference type="GO" id="GO:0017108">
    <property type="term" value="F:5'-flap endonuclease activity"/>
    <property type="evidence" value="ECO:0007669"/>
    <property type="project" value="TreeGrafter"/>
</dbReference>
<evidence type="ECO:0000256" key="2">
    <source>
        <dbReference type="ARBA" id="ARBA00004123"/>
    </source>
</evidence>
<dbReference type="InterPro" id="IPR049126">
    <property type="entry name" value="FAN1-like_TPR"/>
</dbReference>
<protein>
    <recommendedName>
        <fullName evidence="14">Fanconi-associated nuclease</fullName>
        <ecNumber evidence="14">3.1.4.1</ecNumber>
    </recommendedName>
</protein>
<comment type="subcellular location">
    <subcellularLocation>
        <location evidence="2 13 14">Nucleus</location>
    </subcellularLocation>
</comment>
<dbReference type="InterPro" id="IPR027417">
    <property type="entry name" value="P-loop_NTPase"/>
</dbReference>
<evidence type="ECO:0000259" key="16">
    <source>
        <dbReference type="SMART" id="SM00990"/>
    </source>
</evidence>
<dbReference type="GO" id="GO:0004528">
    <property type="term" value="F:phosphodiesterase I activity"/>
    <property type="evidence" value="ECO:0007669"/>
    <property type="project" value="UniProtKB-EC"/>
</dbReference>
<keyword evidence="18" id="KW-1185">Reference proteome</keyword>
<dbReference type="OrthoDB" id="258143at2759"/>
<keyword evidence="6 14" id="KW-0479">Metal-binding</keyword>
<keyword evidence="10 14" id="KW-0460">Magnesium</keyword>
<dbReference type="Pfam" id="PF16575">
    <property type="entry name" value="CLP1_P"/>
    <property type="match status" value="1"/>
</dbReference>
<reference evidence="17 18" key="1">
    <citation type="journal article" date="2019" name="Fungal Biol. Biotechnol.">
        <title>Draft genome sequence of fastidious pathogen Ceratobasidium theobromae, which causes vascular-streak dieback in Theobroma cacao.</title>
        <authorList>
            <person name="Ali S.S."/>
            <person name="Asman A."/>
            <person name="Shao J."/>
            <person name="Firmansyah A.P."/>
            <person name="Susilo A.W."/>
            <person name="Rosmana A."/>
            <person name="McMahon P."/>
            <person name="Junaid M."/>
            <person name="Guest D."/>
            <person name="Kheng T.Y."/>
            <person name="Meinhardt L.W."/>
            <person name="Bailey B.A."/>
        </authorList>
    </citation>
    <scope>NUCLEOTIDE SEQUENCE [LARGE SCALE GENOMIC DNA]</scope>
    <source>
        <strain evidence="17 18">CT2</strain>
    </source>
</reference>
<dbReference type="GO" id="GO:0070336">
    <property type="term" value="F:flap-structured DNA binding"/>
    <property type="evidence" value="ECO:0007669"/>
    <property type="project" value="TreeGrafter"/>
</dbReference>
<evidence type="ECO:0000256" key="7">
    <source>
        <dbReference type="ARBA" id="ARBA00022741"/>
    </source>
</evidence>
<comment type="similarity">
    <text evidence="3 14">Belongs to the FAN1 family.</text>
</comment>
<dbReference type="InterPro" id="IPR032319">
    <property type="entry name" value="CLP1_P"/>
</dbReference>
<feature type="binding site" evidence="13">
    <location>
        <position position="61"/>
    </location>
    <ligand>
        <name>ATP</name>
        <dbReference type="ChEBI" id="CHEBI:30616"/>
    </ligand>
</feature>
<feature type="binding site" evidence="13">
    <location>
        <position position="21"/>
    </location>
    <ligand>
        <name>ATP</name>
        <dbReference type="ChEBI" id="CHEBI:30616"/>
    </ligand>
</feature>
<keyword evidence="8 14" id="KW-0378">Hydrolase</keyword>
<evidence type="ECO:0000256" key="9">
    <source>
        <dbReference type="ARBA" id="ARBA00022840"/>
    </source>
</evidence>
<keyword evidence="7 13" id="KW-0547">Nucleotide-binding</keyword>
<dbReference type="Gene3D" id="2.60.120.1030">
    <property type="entry name" value="Clp1, DNA binding domain"/>
    <property type="match status" value="1"/>
</dbReference>
<keyword evidence="5 14" id="KW-0540">Nuclease</keyword>
<organism evidence="17 18">
    <name type="scientific">Ceratobasidium theobromae</name>
    <dbReference type="NCBI Taxonomy" id="1582974"/>
    <lineage>
        <taxon>Eukaryota</taxon>
        <taxon>Fungi</taxon>
        <taxon>Dikarya</taxon>
        <taxon>Basidiomycota</taxon>
        <taxon>Agaricomycotina</taxon>
        <taxon>Agaricomycetes</taxon>
        <taxon>Cantharellales</taxon>
        <taxon>Ceratobasidiaceae</taxon>
        <taxon>Ceratobasidium</taxon>
    </lineage>
</organism>
<keyword evidence="4 13" id="KW-0507">mRNA processing</keyword>
<proteinExistence type="inferred from homology"/>
<dbReference type="GO" id="GO:0031124">
    <property type="term" value="P:mRNA 3'-end processing"/>
    <property type="evidence" value="ECO:0007669"/>
    <property type="project" value="UniProtKB-UniRule"/>
</dbReference>
<keyword evidence="12 13" id="KW-0539">Nucleus</keyword>
<evidence type="ECO:0000256" key="15">
    <source>
        <dbReference type="SAM" id="MobiDB-lite"/>
    </source>
</evidence>
<dbReference type="GO" id="GO:0036297">
    <property type="term" value="P:interstrand cross-link repair"/>
    <property type="evidence" value="ECO:0007669"/>
    <property type="project" value="InterPro"/>
</dbReference>